<accession>D6AFH3</accession>
<gene>
    <name evidence="1" type="ORF">SSGG_06333</name>
</gene>
<evidence type="ECO:0000313" key="2">
    <source>
        <dbReference type="Proteomes" id="UP000003986"/>
    </source>
</evidence>
<organism evidence="1 2">
    <name type="scientific">Streptomyces filamentosus NRRL 15998</name>
    <dbReference type="NCBI Taxonomy" id="457431"/>
    <lineage>
        <taxon>Bacteria</taxon>
        <taxon>Bacillati</taxon>
        <taxon>Actinomycetota</taxon>
        <taxon>Actinomycetes</taxon>
        <taxon>Kitasatosporales</taxon>
        <taxon>Streptomycetaceae</taxon>
        <taxon>Streptomyces</taxon>
    </lineage>
</organism>
<reference evidence="2" key="1">
    <citation type="submission" date="2008-10" db="EMBL/GenBank/DDBJ databases">
        <authorList>
            <person name="Molnar K."/>
        </authorList>
    </citation>
    <scope>NUCLEOTIDE SEQUENCE [LARGE SCALE GENOMIC DNA]</scope>
    <source>
        <strain evidence="2">NRRL 15998</strain>
    </source>
</reference>
<name>D6AFH3_STRFL</name>
<reference evidence="2" key="2">
    <citation type="submission" date="2008-12" db="EMBL/GenBank/DDBJ databases">
        <title>Annotation of Streptomyces roseosporus strain NRRL 15998.</title>
        <authorList>
            <consortium name="The Broad Institute Genome Sequencing Platform"/>
            <consortium name="Broad Institute Microbial Sequencing Center"/>
            <person name="Fischbach M."/>
            <person name="Ward D."/>
            <person name="Young S."/>
            <person name="Kodira C.D."/>
            <person name="Zeng Q."/>
            <person name="Koehrsen M."/>
            <person name="Godfrey P."/>
            <person name="Alvarado L."/>
            <person name="Berlin A.M."/>
            <person name="Borenstein D."/>
            <person name="Chen Z."/>
            <person name="Engels R."/>
            <person name="Freedman E."/>
            <person name="Gellesch M."/>
            <person name="Goldberg J."/>
            <person name="Griggs A."/>
            <person name="Gujja S."/>
            <person name="Heiman D.I."/>
            <person name="Hepburn T.A."/>
            <person name="Howarth C."/>
            <person name="Jen D."/>
            <person name="Larson L."/>
            <person name="Lewis B."/>
            <person name="Mehta T."/>
            <person name="Park D."/>
            <person name="Pearson M."/>
            <person name="Roberts A."/>
            <person name="Saif S."/>
            <person name="Shea T.D."/>
            <person name="Shenoy N."/>
            <person name="Sisk P."/>
            <person name="Stolte C."/>
            <person name="Sykes S.N."/>
            <person name="Walk T."/>
            <person name="White J."/>
            <person name="Yandava C."/>
            <person name="Straight P."/>
            <person name="Clardy J."/>
            <person name="Hung D."/>
            <person name="Kolter R."/>
            <person name="Mekalanos J."/>
            <person name="Walker S."/>
            <person name="Walsh C.T."/>
            <person name="Wieland B.L.C."/>
            <person name="Ilzarbe M."/>
            <person name="Galagan J."/>
            <person name="Nusbaum C."/>
            <person name="Birren B."/>
        </authorList>
    </citation>
    <scope>NUCLEOTIDE SEQUENCE [LARGE SCALE GENOMIC DNA]</scope>
    <source>
        <strain evidence="2">NRRL 15998</strain>
    </source>
</reference>
<proteinExistence type="predicted"/>
<evidence type="ECO:0000313" key="1">
    <source>
        <dbReference type="EMBL" id="EFE78965.2"/>
    </source>
</evidence>
<protein>
    <submittedName>
        <fullName evidence="1">Predicted protein</fullName>
    </submittedName>
</protein>
<dbReference type="AlphaFoldDB" id="D6AFH3"/>
<dbReference type="EMBL" id="DS999644">
    <property type="protein sequence ID" value="EFE78965.2"/>
    <property type="molecule type" value="Genomic_DNA"/>
</dbReference>
<dbReference type="Proteomes" id="UP000003986">
    <property type="component" value="Unassembled WGS sequence"/>
</dbReference>
<sequence>MLEVDGRKAAELVQMLRTVHGPELLILGTAVVRKVYQAALTTPRPGPVHGRRRGRCQTLPLAFFAGSAQRVPRRGETSVYRQGDVLIMELDESAVPAPFLEAPGEPRDGRGRLVLALGEVTGHAHAVQGPGRLIREAGQFGPMLLHLPEGGRVVHEEHAVIPLPKGWFRVVRQREYAPGAVRIVAD</sequence>